<keyword evidence="2" id="KW-1185">Reference proteome</keyword>
<dbReference type="EMBL" id="JAKELL010000294">
    <property type="protein sequence ID" value="KAH8977612.1"/>
    <property type="molecule type" value="Genomic_DNA"/>
</dbReference>
<proteinExistence type="predicted"/>
<reference evidence="1" key="1">
    <citation type="submission" date="2022-01" db="EMBL/GenBank/DDBJ databases">
        <title>Comparative genomics reveals a dynamic genome evolution in the ectomycorrhizal milk-cap (Lactarius) mushrooms.</title>
        <authorList>
            <consortium name="DOE Joint Genome Institute"/>
            <person name="Lebreton A."/>
            <person name="Tang N."/>
            <person name="Kuo A."/>
            <person name="LaButti K."/>
            <person name="Drula E."/>
            <person name="Barry K."/>
            <person name="Clum A."/>
            <person name="Lipzen A."/>
            <person name="Mousain D."/>
            <person name="Ng V."/>
            <person name="Wang R."/>
            <person name="Wang X."/>
            <person name="Dai Y."/>
            <person name="Henrissat B."/>
            <person name="Grigoriev I.V."/>
            <person name="Guerin-Laguette A."/>
            <person name="Yu F."/>
            <person name="Martin F.M."/>
        </authorList>
    </citation>
    <scope>NUCLEOTIDE SEQUENCE</scope>
    <source>
        <strain evidence="1">QP</strain>
    </source>
</reference>
<sequence length="276" mass="30883">MDLPLPRTGRHLQNWRKKFVPLLISWAGSQADPFGTNGRIDGAIASVWKRVYNDIVIGDAEMDVVVIMAENTLNNWRSDIGKAGYRAVLDLWDTKPSDFSSEDRAKCVAENLKNFQFLYKSPDATHGRGAFCSLLISKVFAFHLCKISTGWPEVHIPQVGRLALAAAAVERGLCFFKTGEDAHKLERDPKTRRSMPRNIRGVGFTESLWGSKAREFVKTTTRLTDKHWDNVTEHAAIFMTGHALESDEENSTNAETESLNARAAINLDCSLRALSF</sequence>
<dbReference type="AlphaFoldDB" id="A0AAD4Q282"/>
<comment type="caution">
    <text evidence="1">The sequence shown here is derived from an EMBL/GenBank/DDBJ whole genome shotgun (WGS) entry which is preliminary data.</text>
</comment>
<evidence type="ECO:0000313" key="1">
    <source>
        <dbReference type="EMBL" id="KAH8977612.1"/>
    </source>
</evidence>
<dbReference type="Proteomes" id="UP001201163">
    <property type="component" value="Unassembled WGS sequence"/>
</dbReference>
<evidence type="ECO:0000313" key="2">
    <source>
        <dbReference type="Proteomes" id="UP001201163"/>
    </source>
</evidence>
<name>A0AAD4Q282_9AGAM</name>
<protein>
    <submittedName>
        <fullName evidence="1">Uncharacterized protein</fullName>
    </submittedName>
</protein>
<gene>
    <name evidence="1" type="ORF">EDB92DRAFT_1822217</name>
</gene>
<organism evidence="1 2">
    <name type="scientific">Lactarius akahatsu</name>
    <dbReference type="NCBI Taxonomy" id="416441"/>
    <lineage>
        <taxon>Eukaryota</taxon>
        <taxon>Fungi</taxon>
        <taxon>Dikarya</taxon>
        <taxon>Basidiomycota</taxon>
        <taxon>Agaricomycotina</taxon>
        <taxon>Agaricomycetes</taxon>
        <taxon>Russulales</taxon>
        <taxon>Russulaceae</taxon>
        <taxon>Lactarius</taxon>
    </lineage>
</organism>
<accession>A0AAD4Q282</accession>